<comment type="caution">
    <text evidence="2">The sequence shown here is derived from an EMBL/GenBank/DDBJ whole genome shotgun (WGS) entry which is preliminary data.</text>
</comment>
<dbReference type="InterPro" id="IPR005151">
    <property type="entry name" value="Tail-specific_protease"/>
</dbReference>
<dbReference type="SUPFAM" id="SSF52096">
    <property type="entry name" value="ClpP/crotonase"/>
    <property type="match status" value="1"/>
</dbReference>
<dbReference type="EMBL" id="JBHUMX010000042">
    <property type="protein sequence ID" value="MFD2630420.1"/>
    <property type="molecule type" value="Genomic_DNA"/>
</dbReference>
<dbReference type="InterPro" id="IPR029045">
    <property type="entry name" value="ClpP/crotonase-like_dom_sf"/>
</dbReference>
<dbReference type="Pfam" id="PF03572">
    <property type="entry name" value="Peptidase_S41"/>
    <property type="match status" value="1"/>
</dbReference>
<dbReference type="PANTHER" id="PTHR32060">
    <property type="entry name" value="TAIL-SPECIFIC PROTEASE"/>
    <property type="match status" value="1"/>
</dbReference>
<protein>
    <submittedName>
        <fullName evidence="2">S41 family peptidase</fullName>
    </submittedName>
</protein>
<evidence type="ECO:0000259" key="1">
    <source>
        <dbReference type="Pfam" id="PF03572"/>
    </source>
</evidence>
<accession>A0ABW5Q4R6</accession>
<feature type="domain" description="Tail specific protease" evidence="1">
    <location>
        <begin position="160"/>
        <end position="374"/>
    </location>
</feature>
<dbReference type="PANTHER" id="PTHR32060:SF30">
    <property type="entry name" value="CARBOXY-TERMINAL PROCESSING PROTEASE CTPA"/>
    <property type="match status" value="1"/>
</dbReference>
<dbReference type="Gene3D" id="3.90.226.10">
    <property type="entry name" value="2-enoyl-CoA Hydratase, Chain A, domain 1"/>
    <property type="match status" value="1"/>
</dbReference>
<organism evidence="2 3">
    <name type="scientific">Oceanobacillus kapialis</name>
    <dbReference type="NCBI Taxonomy" id="481353"/>
    <lineage>
        <taxon>Bacteria</taxon>
        <taxon>Bacillati</taxon>
        <taxon>Bacillota</taxon>
        <taxon>Bacilli</taxon>
        <taxon>Bacillales</taxon>
        <taxon>Bacillaceae</taxon>
        <taxon>Oceanobacillus</taxon>
    </lineage>
</organism>
<dbReference type="Proteomes" id="UP001597451">
    <property type="component" value="Unassembled WGS sequence"/>
</dbReference>
<evidence type="ECO:0000313" key="3">
    <source>
        <dbReference type="Proteomes" id="UP001597451"/>
    </source>
</evidence>
<keyword evidence="3" id="KW-1185">Reference proteome</keyword>
<proteinExistence type="predicted"/>
<dbReference type="RefSeq" id="WP_379563660.1">
    <property type="nucleotide sequence ID" value="NZ_JBHUMX010000042.1"/>
</dbReference>
<reference evidence="3" key="1">
    <citation type="journal article" date="2019" name="Int. J. Syst. Evol. Microbiol.">
        <title>The Global Catalogue of Microorganisms (GCM) 10K type strain sequencing project: providing services to taxonomists for standard genome sequencing and annotation.</title>
        <authorList>
            <consortium name="The Broad Institute Genomics Platform"/>
            <consortium name="The Broad Institute Genome Sequencing Center for Infectious Disease"/>
            <person name="Wu L."/>
            <person name="Ma J."/>
        </authorList>
    </citation>
    <scope>NUCLEOTIDE SEQUENCE [LARGE SCALE GENOMIC DNA]</scope>
    <source>
        <strain evidence="3">TISTR 1858</strain>
    </source>
</reference>
<sequence length="398" mass="46508">MGSSLYEDKIVNLEKKGELTTSTFTEIVQDYLLDFKDPHLFFLPVKSDSQKEYDNGFRVRRYEDKLYVTTITNENRLKRGDTILSLDGIPVLTLIEKHQRELMDTKAEREDWRSIIPKYNVAEVIDTKGNITTLELKKYEKTAYKPKHTLKRIDNNTLLMTLSDFLEHTPIDNLLEKHQEDIANTNNLIIDVRLNLGGSDHSFNKLLQFLFPEGENKIDLSFYSMKMNCTVTNANLMIQCIDEELENLESCEYREELKQWKEDTWEKHRGKGFVNFNEDNAIEEYEITGLDKPRNVIVLVDNYCGSAGDIFVYLCKQSPKVTVIGRPTMGVNDYSNLSVMQWEDQFELMYATSRLDQLDTRKPDAEQGIKPDIYIPWTPEHLNRDIDMEKVVKQLQEK</sequence>
<name>A0ABW5Q4R6_9BACI</name>
<evidence type="ECO:0000313" key="2">
    <source>
        <dbReference type="EMBL" id="MFD2630420.1"/>
    </source>
</evidence>
<gene>
    <name evidence="2" type="ORF">ACFSUN_16670</name>
</gene>